<evidence type="ECO:0000313" key="2">
    <source>
        <dbReference type="EMBL" id="GAD59527.1"/>
    </source>
</evidence>
<keyword evidence="3" id="KW-1185">Reference proteome</keyword>
<accession>A0A8E0TRH4</accession>
<sequence length="46" mass="5599">MSRRFLSGRRAGRPPAPPRPDLRDGLRRTPRSFWRRRRAGRRDRGW</sequence>
<name>A0A8E0TRH4_9CAUL</name>
<dbReference type="EMBL" id="BATC01000030">
    <property type="protein sequence ID" value="GAD59527.1"/>
    <property type="molecule type" value="Genomic_DNA"/>
</dbReference>
<organism evidence="2 3">
    <name type="scientific">Brevundimonas abyssalis TAR-001</name>
    <dbReference type="NCBI Taxonomy" id="1391729"/>
    <lineage>
        <taxon>Bacteria</taxon>
        <taxon>Pseudomonadati</taxon>
        <taxon>Pseudomonadota</taxon>
        <taxon>Alphaproteobacteria</taxon>
        <taxon>Caulobacterales</taxon>
        <taxon>Caulobacteraceae</taxon>
        <taxon>Brevundimonas</taxon>
    </lineage>
</organism>
<evidence type="ECO:0000256" key="1">
    <source>
        <dbReference type="SAM" id="MobiDB-lite"/>
    </source>
</evidence>
<dbReference type="AlphaFoldDB" id="A0A8E0TRH4"/>
<reference evidence="3" key="1">
    <citation type="journal article" date="2013" name="Genome Announc.">
        <title>Draft Genome Sequence of the Dimorphic Prosthecate Bacterium Brevundimonas abyssalis TAR-001T.</title>
        <authorList>
            <person name="Tsubouchi T."/>
            <person name="Nishi S."/>
            <person name="Usui K."/>
            <person name="Shimane Y."/>
            <person name="Takaki Y."/>
            <person name="Maruyama T."/>
            <person name="Hatada Y."/>
        </authorList>
    </citation>
    <scope>NUCLEOTIDE SEQUENCE [LARGE SCALE GENOMIC DNA]</scope>
    <source>
        <strain evidence="3">TAR-001</strain>
    </source>
</reference>
<protein>
    <submittedName>
        <fullName evidence="2">Uncharacterized protein</fullName>
    </submittedName>
</protein>
<feature type="compositionally biased region" description="Basic residues" evidence="1">
    <location>
        <begin position="28"/>
        <end position="46"/>
    </location>
</feature>
<evidence type="ECO:0000313" key="3">
    <source>
        <dbReference type="Proteomes" id="UP000016569"/>
    </source>
</evidence>
<feature type="compositionally biased region" description="Basic residues" evidence="1">
    <location>
        <begin position="1"/>
        <end position="12"/>
    </location>
</feature>
<gene>
    <name evidence="2" type="ORF">MBEBAB_1777</name>
</gene>
<comment type="caution">
    <text evidence="2">The sequence shown here is derived from an EMBL/GenBank/DDBJ whole genome shotgun (WGS) entry which is preliminary data.</text>
</comment>
<feature type="region of interest" description="Disordered" evidence="1">
    <location>
        <begin position="1"/>
        <end position="46"/>
    </location>
</feature>
<proteinExistence type="predicted"/>
<dbReference type="Proteomes" id="UP000016569">
    <property type="component" value="Unassembled WGS sequence"/>
</dbReference>